<evidence type="ECO:0000256" key="2">
    <source>
        <dbReference type="ARBA" id="ARBA00008854"/>
    </source>
</evidence>
<comment type="subcellular location">
    <subcellularLocation>
        <location evidence="1">Membrane</location>
        <topology evidence="1">Single-pass membrane protein</topology>
    </subcellularLocation>
</comment>
<organism evidence="6 7">
    <name type="scientific">Fibrella aquatilis</name>
    <dbReference type="NCBI Taxonomy" id="2817059"/>
    <lineage>
        <taxon>Bacteria</taxon>
        <taxon>Pseudomonadati</taxon>
        <taxon>Bacteroidota</taxon>
        <taxon>Cytophagia</taxon>
        <taxon>Cytophagales</taxon>
        <taxon>Spirosomataceae</taxon>
        <taxon>Fibrella</taxon>
    </lineage>
</organism>
<dbReference type="EMBL" id="JAFMYU010000030">
    <property type="protein sequence ID" value="MBO0934362.1"/>
    <property type="molecule type" value="Genomic_DNA"/>
</dbReference>
<evidence type="ECO:0000256" key="1">
    <source>
        <dbReference type="ARBA" id="ARBA00004167"/>
    </source>
</evidence>
<dbReference type="PANTHER" id="PTHR34478">
    <property type="entry name" value="PROTEIN LEMA"/>
    <property type="match status" value="1"/>
</dbReference>
<keyword evidence="5" id="KW-0472">Membrane</keyword>
<keyword evidence="4" id="KW-1133">Transmembrane helix</keyword>
<keyword evidence="7" id="KW-1185">Reference proteome</keyword>
<evidence type="ECO:0000256" key="5">
    <source>
        <dbReference type="ARBA" id="ARBA00023136"/>
    </source>
</evidence>
<sequence>MSRGLIIFIVIAVILGVAGCSSYNGLVQKDTAVEQSWAGVQTQYQRRADLIPNLVKTVQGAANFEKSTLQGVIEARANATSIKLDAKDLTPENLQKYQAAQDQLGGSLSRLLAVSENYPQLRATEGFKELQAQLEGTENRIAVSRNDFNGVVGNYNVAVRTFPASIFAGIFGFQRKGFFQASAAAQNAPSVNFDTK</sequence>
<dbReference type="RefSeq" id="WP_207338325.1">
    <property type="nucleotide sequence ID" value="NZ_JAFMYU010000030.1"/>
</dbReference>
<dbReference type="PROSITE" id="PS51257">
    <property type="entry name" value="PROKAR_LIPOPROTEIN"/>
    <property type="match status" value="1"/>
</dbReference>
<reference evidence="6 7" key="1">
    <citation type="submission" date="2021-03" db="EMBL/GenBank/DDBJ databases">
        <title>Fibrella sp. HMF5036 genome sequencing and assembly.</title>
        <authorList>
            <person name="Kang H."/>
            <person name="Kim H."/>
            <person name="Bae S."/>
            <person name="Joh K."/>
        </authorList>
    </citation>
    <scope>NUCLEOTIDE SEQUENCE [LARGE SCALE GENOMIC DNA]</scope>
    <source>
        <strain evidence="6 7">HMF5036</strain>
    </source>
</reference>
<protein>
    <submittedName>
        <fullName evidence="6">LemA family protein</fullName>
    </submittedName>
</protein>
<dbReference type="Pfam" id="PF04011">
    <property type="entry name" value="LemA"/>
    <property type="match status" value="1"/>
</dbReference>
<comment type="caution">
    <text evidence="6">The sequence shown here is derived from an EMBL/GenBank/DDBJ whole genome shotgun (WGS) entry which is preliminary data.</text>
</comment>
<dbReference type="GO" id="GO:0016020">
    <property type="term" value="C:membrane"/>
    <property type="evidence" value="ECO:0007669"/>
    <property type="project" value="UniProtKB-SubCell"/>
</dbReference>
<dbReference type="Proteomes" id="UP000664795">
    <property type="component" value="Unassembled WGS sequence"/>
</dbReference>
<gene>
    <name evidence="6" type="ORF">J2I48_25360</name>
</gene>
<dbReference type="AlphaFoldDB" id="A0A939G8G5"/>
<dbReference type="InterPro" id="IPR007156">
    <property type="entry name" value="MamQ_LemA"/>
</dbReference>
<evidence type="ECO:0000313" key="7">
    <source>
        <dbReference type="Proteomes" id="UP000664795"/>
    </source>
</evidence>
<proteinExistence type="inferred from homology"/>
<evidence type="ECO:0000313" key="6">
    <source>
        <dbReference type="EMBL" id="MBO0934362.1"/>
    </source>
</evidence>
<dbReference type="InterPro" id="IPR023353">
    <property type="entry name" value="LemA-like_dom_sf"/>
</dbReference>
<keyword evidence="3" id="KW-0812">Transmembrane</keyword>
<comment type="similarity">
    <text evidence="2">Belongs to the LemA family.</text>
</comment>
<accession>A0A939G8G5</accession>
<evidence type="ECO:0000256" key="4">
    <source>
        <dbReference type="ARBA" id="ARBA00022989"/>
    </source>
</evidence>
<evidence type="ECO:0000256" key="3">
    <source>
        <dbReference type="ARBA" id="ARBA00022692"/>
    </source>
</evidence>
<dbReference type="SUPFAM" id="SSF140478">
    <property type="entry name" value="LemA-like"/>
    <property type="match status" value="1"/>
</dbReference>
<name>A0A939G8G5_9BACT</name>
<dbReference type="PANTHER" id="PTHR34478:SF2">
    <property type="entry name" value="MEMBRANE PROTEIN"/>
    <property type="match status" value="1"/>
</dbReference>
<dbReference type="Gene3D" id="1.20.1440.20">
    <property type="entry name" value="LemA-like domain"/>
    <property type="match status" value="1"/>
</dbReference>